<dbReference type="RefSeq" id="WP_163963957.1">
    <property type="nucleotide sequence ID" value="NZ_JAAIVB010000045.1"/>
</dbReference>
<evidence type="ECO:0000313" key="1">
    <source>
        <dbReference type="EMBL" id="NEX62086.1"/>
    </source>
</evidence>
<accession>A0A6B3STC3</accession>
<organism evidence="1 2">
    <name type="scientific">Noviherbaspirillum galbum</name>
    <dbReference type="NCBI Taxonomy" id="2709383"/>
    <lineage>
        <taxon>Bacteria</taxon>
        <taxon>Pseudomonadati</taxon>
        <taxon>Pseudomonadota</taxon>
        <taxon>Betaproteobacteria</taxon>
        <taxon>Burkholderiales</taxon>
        <taxon>Oxalobacteraceae</taxon>
        <taxon>Noviherbaspirillum</taxon>
    </lineage>
</organism>
<comment type="caution">
    <text evidence="1">The sequence shown here is derived from an EMBL/GenBank/DDBJ whole genome shotgun (WGS) entry which is preliminary data.</text>
</comment>
<reference evidence="1 2" key="1">
    <citation type="submission" date="2020-02" db="EMBL/GenBank/DDBJ databases">
        <authorList>
            <person name="Kim M.K."/>
        </authorList>
    </citation>
    <scope>NUCLEOTIDE SEQUENCE [LARGE SCALE GENOMIC DNA]</scope>
    <source>
        <strain evidence="1 2">17J57-3</strain>
    </source>
</reference>
<name>A0A6B3STC3_9BURK</name>
<proteinExistence type="predicted"/>
<keyword evidence="2" id="KW-1185">Reference proteome</keyword>
<dbReference type="EMBL" id="JAAIVB010000045">
    <property type="protein sequence ID" value="NEX62086.1"/>
    <property type="molecule type" value="Genomic_DNA"/>
</dbReference>
<evidence type="ECO:0000313" key="2">
    <source>
        <dbReference type="Proteomes" id="UP000482155"/>
    </source>
</evidence>
<dbReference type="AlphaFoldDB" id="A0A6B3STC3"/>
<protein>
    <submittedName>
        <fullName evidence="1">Uncharacterized protein</fullName>
    </submittedName>
</protein>
<sequence>MLIRQADDTLQVFLLWLLILPFAVANGALREAVLILAFDKSLGKTKNHMWSTFAR</sequence>
<gene>
    <name evidence="1" type="ORF">G3574_13435</name>
</gene>
<dbReference type="Proteomes" id="UP000482155">
    <property type="component" value="Unassembled WGS sequence"/>
</dbReference>